<dbReference type="PANTHER" id="PTHR33048:SF146">
    <property type="entry name" value="INTEGRAL MEMBRANE PROTEIN"/>
    <property type="match status" value="1"/>
</dbReference>
<protein>
    <recommendedName>
        <fullName evidence="8">Rhodopsin domain-containing protein</fullName>
    </recommendedName>
</protein>
<dbReference type="EMBL" id="ML979132">
    <property type="protein sequence ID" value="KAF1921697.1"/>
    <property type="molecule type" value="Genomic_DNA"/>
</dbReference>
<evidence type="ECO:0000256" key="4">
    <source>
        <dbReference type="ARBA" id="ARBA00023136"/>
    </source>
</evidence>
<gene>
    <name evidence="9" type="ORF">BDU57DRAFT_58827</name>
</gene>
<comment type="subcellular location">
    <subcellularLocation>
        <location evidence="1">Membrane</location>
        <topology evidence="1">Multi-pass membrane protein</topology>
    </subcellularLocation>
</comment>
<organism evidence="9 10">
    <name type="scientific">Ampelomyces quisqualis</name>
    <name type="common">Powdery mildew agent</name>
    <dbReference type="NCBI Taxonomy" id="50730"/>
    <lineage>
        <taxon>Eukaryota</taxon>
        <taxon>Fungi</taxon>
        <taxon>Dikarya</taxon>
        <taxon>Ascomycota</taxon>
        <taxon>Pezizomycotina</taxon>
        <taxon>Dothideomycetes</taxon>
        <taxon>Pleosporomycetidae</taxon>
        <taxon>Pleosporales</taxon>
        <taxon>Pleosporineae</taxon>
        <taxon>Phaeosphaeriaceae</taxon>
        <taxon>Ampelomyces</taxon>
    </lineage>
</organism>
<dbReference type="InterPro" id="IPR049326">
    <property type="entry name" value="Rhodopsin_dom_fungi"/>
</dbReference>
<dbReference type="Proteomes" id="UP000800096">
    <property type="component" value="Unassembled WGS sequence"/>
</dbReference>
<feature type="region of interest" description="Disordered" evidence="6">
    <location>
        <begin position="254"/>
        <end position="291"/>
    </location>
</feature>
<name>A0A6A5R745_AMPQU</name>
<evidence type="ECO:0000256" key="2">
    <source>
        <dbReference type="ARBA" id="ARBA00022692"/>
    </source>
</evidence>
<feature type="region of interest" description="Disordered" evidence="6">
    <location>
        <begin position="194"/>
        <end position="221"/>
    </location>
</feature>
<dbReference type="GO" id="GO:0016020">
    <property type="term" value="C:membrane"/>
    <property type="evidence" value="ECO:0007669"/>
    <property type="project" value="UniProtKB-SubCell"/>
</dbReference>
<evidence type="ECO:0000256" key="3">
    <source>
        <dbReference type="ARBA" id="ARBA00022989"/>
    </source>
</evidence>
<proteinExistence type="inferred from homology"/>
<evidence type="ECO:0000256" key="6">
    <source>
        <dbReference type="SAM" id="MobiDB-lite"/>
    </source>
</evidence>
<feature type="domain" description="Rhodopsin" evidence="8">
    <location>
        <begin position="1"/>
        <end position="169"/>
    </location>
</feature>
<keyword evidence="3 7" id="KW-1133">Transmembrane helix</keyword>
<keyword evidence="2 7" id="KW-0812">Transmembrane</keyword>
<evidence type="ECO:0000313" key="9">
    <source>
        <dbReference type="EMBL" id="KAF1921697.1"/>
    </source>
</evidence>
<evidence type="ECO:0000313" key="10">
    <source>
        <dbReference type="Proteomes" id="UP000800096"/>
    </source>
</evidence>
<comment type="similarity">
    <text evidence="5">Belongs to the SAT4 family.</text>
</comment>
<evidence type="ECO:0000259" key="8">
    <source>
        <dbReference type="Pfam" id="PF20684"/>
    </source>
</evidence>
<feature type="transmembrane region" description="Helical" evidence="7">
    <location>
        <begin position="145"/>
        <end position="165"/>
    </location>
</feature>
<feature type="transmembrane region" description="Helical" evidence="7">
    <location>
        <begin position="103"/>
        <end position="125"/>
    </location>
</feature>
<keyword evidence="4 7" id="KW-0472">Membrane</keyword>
<evidence type="ECO:0000256" key="1">
    <source>
        <dbReference type="ARBA" id="ARBA00004141"/>
    </source>
</evidence>
<dbReference type="PANTHER" id="PTHR33048">
    <property type="entry name" value="PTH11-LIKE INTEGRAL MEMBRANE PROTEIN (AFU_ORTHOLOGUE AFUA_5G11245)"/>
    <property type="match status" value="1"/>
</dbReference>
<accession>A0A6A5R745</accession>
<feature type="compositionally biased region" description="Polar residues" evidence="6">
    <location>
        <begin position="270"/>
        <end position="285"/>
    </location>
</feature>
<feature type="transmembrane region" description="Helical" evidence="7">
    <location>
        <begin position="20"/>
        <end position="47"/>
    </location>
</feature>
<reference evidence="9" key="1">
    <citation type="journal article" date="2020" name="Stud. Mycol.">
        <title>101 Dothideomycetes genomes: a test case for predicting lifestyles and emergence of pathogens.</title>
        <authorList>
            <person name="Haridas S."/>
            <person name="Albert R."/>
            <person name="Binder M."/>
            <person name="Bloem J."/>
            <person name="Labutti K."/>
            <person name="Salamov A."/>
            <person name="Andreopoulos B."/>
            <person name="Baker S."/>
            <person name="Barry K."/>
            <person name="Bills G."/>
            <person name="Bluhm B."/>
            <person name="Cannon C."/>
            <person name="Castanera R."/>
            <person name="Culley D."/>
            <person name="Daum C."/>
            <person name="Ezra D."/>
            <person name="Gonzalez J."/>
            <person name="Henrissat B."/>
            <person name="Kuo A."/>
            <person name="Liang C."/>
            <person name="Lipzen A."/>
            <person name="Lutzoni F."/>
            <person name="Magnuson J."/>
            <person name="Mondo S."/>
            <person name="Nolan M."/>
            <person name="Ohm R."/>
            <person name="Pangilinan J."/>
            <person name="Park H.-J."/>
            <person name="Ramirez L."/>
            <person name="Alfaro M."/>
            <person name="Sun H."/>
            <person name="Tritt A."/>
            <person name="Yoshinaga Y."/>
            <person name="Zwiers L.-H."/>
            <person name="Turgeon B."/>
            <person name="Goodwin S."/>
            <person name="Spatafora J."/>
            <person name="Crous P."/>
            <person name="Grigoriev I."/>
        </authorList>
    </citation>
    <scope>NUCLEOTIDE SEQUENCE</scope>
    <source>
        <strain evidence="9">HMLAC05119</strain>
    </source>
</reference>
<dbReference type="AlphaFoldDB" id="A0A6A5R745"/>
<dbReference type="Pfam" id="PF20684">
    <property type="entry name" value="Fung_rhodopsin"/>
    <property type="match status" value="1"/>
</dbReference>
<feature type="compositionally biased region" description="Polar residues" evidence="6">
    <location>
        <begin position="194"/>
        <end position="208"/>
    </location>
</feature>
<keyword evidence="10" id="KW-1185">Reference proteome</keyword>
<evidence type="ECO:0000256" key="7">
    <source>
        <dbReference type="SAM" id="Phobius"/>
    </source>
</evidence>
<dbReference type="InterPro" id="IPR052337">
    <property type="entry name" value="SAT4-like"/>
</dbReference>
<dbReference type="OrthoDB" id="4682787at2759"/>
<evidence type="ECO:0000256" key="5">
    <source>
        <dbReference type="ARBA" id="ARBA00038359"/>
    </source>
</evidence>
<sequence>MAILVQYLKIFAPSRSANRVMFFGAWATMVSTFITYTFFTFYTLFYCTPRRMIWFKLVPGGKCHDVNDILISQGVFNMASDIVILLLPTASVWQLKVPLEKKIFITLMFATGLLACAASAMRIVFTVKIAPVIGEADVSHNGLFIGLWTEAEVALGFIVACALCIPKLVQAKGKKVRSALSYASTPWSALTSRSRKSASFNNSVPHTQTDTRESKQMGQVNVDERPMFYEDRVEQRQQTFQPDEQQRHDVYAMPSTAGNSEHTTSRRDSGSQYSEDVGSPSTMDTEATEEEVQTAIIVRPSLPQNISIRFT</sequence>